<dbReference type="Proteomes" id="UP000565286">
    <property type="component" value="Unassembled WGS sequence"/>
</dbReference>
<dbReference type="RefSeq" id="WP_183896971.1">
    <property type="nucleotide sequence ID" value="NZ_JACIDV010000008.1"/>
</dbReference>
<comment type="caution">
    <text evidence="1">The sequence shown here is derived from an EMBL/GenBank/DDBJ whole genome shotgun (WGS) entry which is preliminary data.</text>
</comment>
<keyword evidence="2" id="KW-1185">Reference proteome</keyword>
<dbReference type="EMBL" id="JACIDV010000008">
    <property type="protein sequence ID" value="MBB3947095.1"/>
    <property type="molecule type" value="Genomic_DNA"/>
</dbReference>
<proteinExistence type="predicted"/>
<protein>
    <recommendedName>
        <fullName evidence="3">Gp42</fullName>
    </recommendedName>
</protein>
<accession>A0A7W6C7B6</accession>
<reference evidence="1 2" key="1">
    <citation type="submission" date="2020-08" db="EMBL/GenBank/DDBJ databases">
        <title>Genomic Encyclopedia of Type Strains, Phase IV (KMG-IV): sequencing the most valuable type-strain genomes for metagenomic binning, comparative biology and taxonomic classification.</title>
        <authorList>
            <person name="Goeker M."/>
        </authorList>
    </citation>
    <scope>NUCLEOTIDE SEQUENCE [LARGE SCALE GENOMIC DNA]</scope>
    <source>
        <strain evidence="1 2">DSM 26438</strain>
    </source>
</reference>
<evidence type="ECO:0008006" key="3">
    <source>
        <dbReference type="Google" id="ProtNLM"/>
    </source>
</evidence>
<name>A0A7W6C7B6_9HYPH</name>
<organism evidence="1 2">
    <name type="scientific">Rhizobium skierniewicense</name>
    <dbReference type="NCBI Taxonomy" id="984260"/>
    <lineage>
        <taxon>Bacteria</taxon>
        <taxon>Pseudomonadati</taxon>
        <taxon>Pseudomonadota</taxon>
        <taxon>Alphaproteobacteria</taxon>
        <taxon>Hyphomicrobiales</taxon>
        <taxon>Rhizobiaceae</taxon>
        <taxon>Rhizobium/Agrobacterium group</taxon>
        <taxon>Rhizobium</taxon>
    </lineage>
</organism>
<dbReference type="AlphaFoldDB" id="A0A7W6C7B6"/>
<sequence>MTETAPANLQDYILAEVTRKTSEEHIRTLIDKKIDEAIKGAVDDEFRYGGNLKKQMTAAVSEALSIGDRIDVPAYGVMVMALLRERLDANISEMLNAKLATEMQELLQIAPKELKFSDVIEKMTEHAKDMGDRPWGKIAVFVEESDYSAGCYHVGMDPDGDTLKRYNCETQFYVSSEGTISGLTLDRRDVGKVISVGAYWGYQKMIFSAYACGSKLIMDELDPSLEYGAD</sequence>
<evidence type="ECO:0000313" key="2">
    <source>
        <dbReference type="Proteomes" id="UP000565286"/>
    </source>
</evidence>
<evidence type="ECO:0000313" key="1">
    <source>
        <dbReference type="EMBL" id="MBB3947095.1"/>
    </source>
</evidence>
<gene>
    <name evidence="1" type="ORF">GGQ73_003059</name>
</gene>